<evidence type="ECO:0000313" key="3">
    <source>
        <dbReference type="Proteomes" id="UP000515152"/>
    </source>
</evidence>
<feature type="domain" description="Myb/SANT-like DNA-binding" evidence="2">
    <location>
        <begin position="25"/>
        <end position="101"/>
    </location>
</feature>
<dbReference type="OrthoDB" id="9890814at2759"/>
<organism evidence="3 5">
    <name type="scientific">Clupea harengus</name>
    <name type="common">Atlantic herring</name>
    <dbReference type="NCBI Taxonomy" id="7950"/>
    <lineage>
        <taxon>Eukaryota</taxon>
        <taxon>Metazoa</taxon>
        <taxon>Chordata</taxon>
        <taxon>Craniata</taxon>
        <taxon>Vertebrata</taxon>
        <taxon>Euteleostomi</taxon>
        <taxon>Actinopterygii</taxon>
        <taxon>Neopterygii</taxon>
        <taxon>Teleostei</taxon>
        <taxon>Clupei</taxon>
        <taxon>Clupeiformes</taxon>
        <taxon>Clupeoidei</taxon>
        <taxon>Clupeidae</taxon>
        <taxon>Clupea</taxon>
    </lineage>
</organism>
<dbReference type="Proteomes" id="UP000515152">
    <property type="component" value="Chromosome 4"/>
</dbReference>
<evidence type="ECO:0000313" key="4">
    <source>
        <dbReference type="RefSeq" id="XP_012690027.2"/>
    </source>
</evidence>
<dbReference type="PANTHER" id="PTHR21411">
    <property type="entry name" value="APONTIC"/>
    <property type="match status" value="1"/>
</dbReference>
<feature type="compositionally biased region" description="Polar residues" evidence="1">
    <location>
        <begin position="148"/>
        <end position="162"/>
    </location>
</feature>
<evidence type="ECO:0000256" key="1">
    <source>
        <dbReference type="SAM" id="MobiDB-lite"/>
    </source>
</evidence>
<dbReference type="Pfam" id="PF13873">
    <property type="entry name" value="Myb_DNA-bind_5"/>
    <property type="match status" value="1"/>
</dbReference>
<evidence type="ECO:0000259" key="2">
    <source>
        <dbReference type="Pfam" id="PF13873"/>
    </source>
</evidence>
<dbReference type="PANTHER" id="PTHR21411:SF0">
    <property type="entry name" value="REGULATORY PROTEIN ZESTE"/>
    <property type="match status" value="1"/>
</dbReference>
<dbReference type="CTD" id="100861412"/>
<protein>
    <submittedName>
        <fullName evidence="4 5">Fibrinogen silencer-binding protein</fullName>
    </submittedName>
</protein>
<name>A0A6P8FF68_CLUHA</name>
<keyword evidence="3" id="KW-1185">Reference proteome</keyword>
<proteinExistence type="predicted"/>
<accession>A0A6P8FF68</accession>
<dbReference type="KEGG" id="char:105906427"/>
<dbReference type="InterPro" id="IPR028002">
    <property type="entry name" value="Myb_DNA-bind_5"/>
</dbReference>
<dbReference type="RefSeq" id="XP_012690027.2">
    <property type="nucleotide sequence ID" value="XM_012834573.2"/>
</dbReference>
<dbReference type="AlphaFoldDB" id="A0A6P8FF68"/>
<gene>
    <name evidence="4 5" type="primary">LOC105906427</name>
</gene>
<feature type="region of interest" description="Disordered" evidence="1">
    <location>
        <begin position="144"/>
        <end position="173"/>
    </location>
</feature>
<evidence type="ECO:0000313" key="5">
    <source>
        <dbReference type="RefSeq" id="XP_031422295.1"/>
    </source>
</evidence>
<sequence>MIDPPGEYTTPLMRAPVLFPAMSNRTPNFTLEQKLYLLQRMQGVVETVQDFRKDTNTTAQRNAVWDQLARAFNGAFPDRPPSSTGSLKTLWKRLKVECRAALHRRQEQLAAGLTPTVLTQVQREVTALVPNLISNKDDLDGELGYNANKGSSPVTVAGTSGSDQEEADHNEDLDSKEQLAINLGLATPSEQKLESGLSPGHALNQHLRPHPQAPAVTTPRPPALFYPGQPAAAPSTRPSAFEESPVELRGLSRVCERAGGSSGGSWDEQRRELYVLEHEQTMRLLALQECVWEGKRRAARQKEKAARAKKLYYRAKLKRIGAEVPASSSSDDSDNGR</sequence>
<dbReference type="GeneID" id="105906427"/>
<dbReference type="RefSeq" id="XP_031422295.1">
    <property type="nucleotide sequence ID" value="XM_031566435.1"/>
</dbReference>
<reference evidence="4 5" key="1">
    <citation type="submission" date="2025-04" db="UniProtKB">
        <authorList>
            <consortium name="RefSeq"/>
        </authorList>
    </citation>
    <scope>IDENTIFICATION</scope>
</reference>